<accession>A0A1S2LMD9</accession>
<keyword evidence="1" id="KW-0812">Transmembrane</keyword>
<reference evidence="2 3" key="1">
    <citation type="submission" date="2016-10" db="EMBL/GenBank/DDBJ databases">
        <title>Draft genome sequences of four alkaliphilic bacteria belonging to the Anaerobacillus genus.</title>
        <authorList>
            <person name="Bassil N.M."/>
            <person name="Lloyd J.R."/>
        </authorList>
    </citation>
    <scope>NUCLEOTIDE SEQUENCE [LARGE SCALE GENOMIC DNA]</scope>
    <source>
        <strain evidence="2 3">DSM 15340</strain>
    </source>
</reference>
<proteinExistence type="predicted"/>
<keyword evidence="1" id="KW-0472">Membrane</keyword>
<comment type="caution">
    <text evidence="2">The sequence shown here is derived from an EMBL/GenBank/DDBJ whole genome shotgun (WGS) entry which is preliminary data.</text>
</comment>
<name>A0A1S2LMD9_9BACI</name>
<feature type="transmembrane region" description="Helical" evidence="1">
    <location>
        <begin position="71"/>
        <end position="93"/>
    </location>
</feature>
<evidence type="ECO:0000256" key="1">
    <source>
        <dbReference type="SAM" id="Phobius"/>
    </source>
</evidence>
<keyword evidence="3" id="KW-1185">Reference proteome</keyword>
<sequence>MDLPTIISVYFGLLLVGVLLSGLIGFYFSRKLNSNLKGFIVLITLSVLLFASSIWWFHITSTAAFIGTISWLSYIGMVVILYPIYLMLAWFLIQKVNKNYLFQ</sequence>
<evidence type="ECO:0000313" key="3">
    <source>
        <dbReference type="Proteomes" id="UP000180098"/>
    </source>
</evidence>
<gene>
    <name evidence="2" type="ORF">BKP35_08930</name>
</gene>
<feature type="transmembrane region" description="Helical" evidence="1">
    <location>
        <begin position="6"/>
        <end position="27"/>
    </location>
</feature>
<dbReference type="Proteomes" id="UP000180098">
    <property type="component" value="Unassembled WGS sequence"/>
</dbReference>
<dbReference type="OrthoDB" id="2454891at2"/>
<feature type="transmembrane region" description="Helical" evidence="1">
    <location>
        <begin position="39"/>
        <end position="59"/>
    </location>
</feature>
<protein>
    <submittedName>
        <fullName evidence="2">Uncharacterized protein</fullName>
    </submittedName>
</protein>
<dbReference type="AlphaFoldDB" id="A0A1S2LMD9"/>
<keyword evidence="1" id="KW-1133">Transmembrane helix</keyword>
<organism evidence="2 3">
    <name type="scientific">Anaerobacillus arseniciselenatis</name>
    <dbReference type="NCBI Taxonomy" id="85682"/>
    <lineage>
        <taxon>Bacteria</taxon>
        <taxon>Bacillati</taxon>
        <taxon>Bacillota</taxon>
        <taxon>Bacilli</taxon>
        <taxon>Bacillales</taxon>
        <taxon>Bacillaceae</taxon>
        <taxon>Anaerobacillus</taxon>
    </lineage>
</organism>
<dbReference type="EMBL" id="MLQQ01000015">
    <property type="protein sequence ID" value="OIJ13526.1"/>
    <property type="molecule type" value="Genomic_DNA"/>
</dbReference>
<evidence type="ECO:0000313" key="2">
    <source>
        <dbReference type="EMBL" id="OIJ13526.1"/>
    </source>
</evidence>
<dbReference type="RefSeq" id="WP_071313004.1">
    <property type="nucleotide sequence ID" value="NZ_MLQQ01000015.1"/>
</dbReference>